<dbReference type="EMBL" id="BNBO01000059">
    <property type="protein sequence ID" value="GHH82561.1"/>
    <property type="molecule type" value="Genomic_DNA"/>
</dbReference>
<evidence type="ECO:0000313" key="3">
    <source>
        <dbReference type="Proteomes" id="UP000617734"/>
    </source>
</evidence>
<protein>
    <submittedName>
        <fullName evidence="2">Uncharacterized protein</fullName>
    </submittedName>
</protein>
<dbReference type="Proteomes" id="UP000617734">
    <property type="component" value="Unassembled WGS sequence"/>
</dbReference>
<name>A0A919GEI3_9ACTN</name>
<feature type="region of interest" description="Disordered" evidence="1">
    <location>
        <begin position="57"/>
        <end position="119"/>
    </location>
</feature>
<sequence length="119" mass="12828">MPTAWALPVLRRPAPAAVTRAADRARRVKRRVNTEILLKVCGSDGHGLDRCVLVLGPRGEPAGRDEQEGGVPAPDGTRAATGTPAALQAQRVNGRDRPEHGAARGEAVQQWTWRGRRAR</sequence>
<comment type="caution">
    <text evidence="2">The sequence shown here is derived from an EMBL/GenBank/DDBJ whole genome shotgun (WGS) entry which is preliminary data.</text>
</comment>
<keyword evidence="3" id="KW-1185">Reference proteome</keyword>
<proteinExistence type="predicted"/>
<gene>
    <name evidence="2" type="ORF">GCM10018781_67720</name>
</gene>
<reference evidence="2" key="2">
    <citation type="submission" date="2020-09" db="EMBL/GenBank/DDBJ databases">
        <authorList>
            <person name="Sun Q."/>
            <person name="Ohkuma M."/>
        </authorList>
    </citation>
    <scope>NUCLEOTIDE SEQUENCE</scope>
    <source>
        <strain evidence="2">JCM 4646</strain>
    </source>
</reference>
<organism evidence="2 3">
    <name type="scientific">Kitasatospora indigofera</name>
    <dbReference type="NCBI Taxonomy" id="67307"/>
    <lineage>
        <taxon>Bacteria</taxon>
        <taxon>Bacillati</taxon>
        <taxon>Actinomycetota</taxon>
        <taxon>Actinomycetes</taxon>
        <taxon>Kitasatosporales</taxon>
        <taxon>Streptomycetaceae</taxon>
        <taxon>Kitasatospora</taxon>
    </lineage>
</organism>
<evidence type="ECO:0000256" key="1">
    <source>
        <dbReference type="SAM" id="MobiDB-lite"/>
    </source>
</evidence>
<evidence type="ECO:0000313" key="2">
    <source>
        <dbReference type="EMBL" id="GHH82561.1"/>
    </source>
</evidence>
<feature type="compositionally biased region" description="Basic and acidic residues" evidence="1">
    <location>
        <begin position="93"/>
        <end position="103"/>
    </location>
</feature>
<dbReference type="AlphaFoldDB" id="A0A919GEI3"/>
<accession>A0A919GEI3</accession>
<reference evidence="2" key="1">
    <citation type="journal article" date="2014" name="Int. J. Syst. Evol. Microbiol.">
        <title>Complete genome sequence of Corynebacterium casei LMG S-19264T (=DSM 44701T), isolated from a smear-ripened cheese.</title>
        <authorList>
            <consortium name="US DOE Joint Genome Institute (JGI-PGF)"/>
            <person name="Walter F."/>
            <person name="Albersmeier A."/>
            <person name="Kalinowski J."/>
            <person name="Ruckert C."/>
        </authorList>
    </citation>
    <scope>NUCLEOTIDE SEQUENCE</scope>
    <source>
        <strain evidence="2">JCM 4646</strain>
    </source>
</reference>